<reference evidence="1" key="1">
    <citation type="submission" date="2019-10" db="EMBL/GenBank/DDBJ databases">
        <title>Conservation and host-specific expression of non-tandemly repeated heterogenous ribosome RNA gene in arbuscular mycorrhizal fungi.</title>
        <authorList>
            <person name="Maeda T."/>
            <person name="Kobayashi Y."/>
            <person name="Nakagawa T."/>
            <person name="Ezawa T."/>
            <person name="Yamaguchi K."/>
            <person name="Bino T."/>
            <person name="Nishimoto Y."/>
            <person name="Shigenobu S."/>
            <person name="Kawaguchi M."/>
        </authorList>
    </citation>
    <scope>NUCLEOTIDE SEQUENCE</scope>
    <source>
        <strain evidence="1">HR1</strain>
    </source>
</reference>
<sequence>MSNELFKNNFDKWTSGNELIDSFIQKMQLKIDYGAFVFEWIPYDKFIDIKETRVGKFAMAIWKDGPLYYDKRKPNEKILLKYLVCDSQSIEDYILIYKIGYHCENCGEKYNNKFEIDSKSCLSCQINHENNKINDLIQVMKLNIDYDPSEFTIWRDGLLYYSNLTIFKGWSRKPNTHNSQNFLDEFINEVKAYPNQKMDNILKIYGISQDLNTKDYIMVFEYAEALTNIIDGLSEIHQNQKIHRDFHVGNILFIKTVKDNTTNYNACISDMGLYQKSWIKDYEIEKQFNETQEYRKKNLSSIINGQLITHTQAVYSSRLLNPYTKNLYINTVEITDFTK</sequence>
<dbReference type="Proteomes" id="UP000615446">
    <property type="component" value="Unassembled WGS sequence"/>
</dbReference>
<dbReference type="EMBL" id="BLAL01000006">
    <property type="protein sequence ID" value="GES73492.1"/>
    <property type="molecule type" value="Genomic_DNA"/>
</dbReference>
<dbReference type="Gene3D" id="1.10.510.10">
    <property type="entry name" value="Transferase(Phosphotransferase) domain 1"/>
    <property type="match status" value="1"/>
</dbReference>
<evidence type="ECO:0000313" key="2">
    <source>
        <dbReference type="Proteomes" id="UP000615446"/>
    </source>
</evidence>
<accession>A0A8H3QC42</accession>
<name>A0A8H3QC42_9GLOM</name>
<dbReference type="AlphaFoldDB" id="A0A8H3QC42"/>
<evidence type="ECO:0000313" key="1">
    <source>
        <dbReference type="EMBL" id="GES73492.1"/>
    </source>
</evidence>
<dbReference type="InterPro" id="IPR011009">
    <property type="entry name" value="Kinase-like_dom_sf"/>
</dbReference>
<organism evidence="1 2">
    <name type="scientific">Rhizophagus clarus</name>
    <dbReference type="NCBI Taxonomy" id="94130"/>
    <lineage>
        <taxon>Eukaryota</taxon>
        <taxon>Fungi</taxon>
        <taxon>Fungi incertae sedis</taxon>
        <taxon>Mucoromycota</taxon>
        <taxon>Glomeromycotina</taxon>
        <taxon>Glomeromycetes</taxon>
        <taxon>Glomerales</taxon>
        <taxon>Glomeraceae</taxon>
        <taxon>Rhizophagus</taxon>
    </lineage>
</organism>
<dbReference type="SUPFAM" id="SSF56112">
    <property type="entry name" value="Protein kinase-like (PK-like)"/>
    <property type="match status" value="1"/>
</dbReference>
<comment type="caution">
    <text evidence="1">The sequence shown here is derived from an EMBL/GenBank/DDBJ whole genome shotgun (WGS) entry which is preliminary data.</text>
</comment>
<dbReference type="GO" id="GO:0016301">
    <property type="term" value="F:kinase activity"/>
    <property type="evidence" value="ECO:0007669"/>
    <property type="project" value="UniProtKB-KW"/>
</dbReference>
<keyword evidence="1" id="KW-0808">Transferase</keyword>
<keyword evidence="1" id="KW-0418">Kinase</keyword>
<proteinExistence type="predicted"/>
<protein>
    <submittedName>
        <fullName evidence="1">Kinase-like domain-containing protein</fullName>
    </submittedName>
</protein>
<dbReference type="OrthoDB" id="10455834at2759"/>
<gene>
    <name evidence="1" type="ORF">RCL2_000102700</name>
</gene>